<feature type="transmembrane region" description="Helical" evidence="6">
    <location>
        <begin position="181"/>
        <end position="202"/>
    </location>
</feature>
<dbReference type="PANTHER" id="PTHR32322">
    <property type="entry name" value="INNER MEMBRANE TRANSPORTER"/>
    <property type="match status" value="1"/>
</dbReference>
<dbReference type="Pfam" id="PF00892">
    <property type="entry name" value="EamA"/>
    <property type="match status" value="2"/>
</dbReference>
<dbReference type="EMBL" id="LCHM01000020">
    <property type="protein sequence ID" value="KKT37676.1"/>
    <property type="molecule type" value="Genomic_DNA"/>
</dbReference>
<keyword evidence="3 6" id="KW-0812">Transmembrane</keyword>
<feature type="transmembrane region" description="Helical" evidence="6">
    <location>
        <begin position="121"/>
        <end position="140"/>
    </location>
</feature>
<evidence type="ECO:0000256" key="6">
    <source>
        <dbReference type="SAM" id="Phobius"/>
    </source>
</evidence>
<dbReference type="Proteomes" id="UP000034617">
    <property type="component" value="Unassembled WGS sequence"/>
</dbReference>
<dbReference type="AlphaFoldDB" id="A0A0G1GRJ7"/>
<protein>
    <recommendedName>
        <fullName evidence="7">EamA domain-containing protein</fullName>
    </recommendedName>
</protein>
<sequence>MSSRSRAFLAIIIASVLWGTAGVTAKTLVKGVDPFVASFYRFLIASLLILPFFLKEKRVSHHVWRDLFPLSLIGALNVPFFYLGIKTTTANSATAIYTAIPLTTALFSYILIKETHSRKKLIGICIGLIGALLITFLPFIEKGNLIMGDFMGNLFVVCAMLSWTLYSIGSHRILIKNRYPPLTVTSMYFFASASMSLLLSVLSNRQLIPPNLFMPTYIAVLLYSSIFITLIPYFLFQWASKRVSITTVSLKQYVELIAAVFLNSLLLGEILSGGFIIGTLLVVLGVIIATGTQILSAIKRKLLHL</sequence>
<evidence type="ECO:0000259" key="7">
    <source>
        <dbReference type="Pfam" id="PF00892"/>
    </source>
</evidence>
<feature type="transmembrane region" description="Helical" evidence="6">
    <location>
        <begin position="248"/>
        <end position="268"/>
    </location>
</feature>
<keyword evidence="4 6" id="KW-1133">Transmembrane helix</keyword>
<dbReference type="InterPro" id="IPR050638">
    <property type="entry name" value="AA-Vitamin_Transporters"/>
</dbReference>
<evidence type="ECO:0000256" key="2">
    <source>
        <dbReference type="ARBA" id="ARBA00022475"/>
    </source>
</evidence>
<gene>
    <name evidence="8" type="ORF">UW22_C0020G0013</name>
</gene>
<dbReference type="InterPro" id="IPR000620">
    <property type="entry name" value="EamA_dom"/>
</dbReference>
<evidence type="ECO:0000256" key="3">
    <source>
        <dbReference type="ARBA" id="ARBA00022692"/>
    </source>
</evidence>
<name>A0A0G1GRJ7_9BACT</name>
<organism evidence="8 9">
    <name type="scientific">Candidatus Gottesmanbacteria bacterium GW2011_GWB1_44_11c</name>
    <dbReference type="NCBI Taxonomy" id="1618447"/>
    <lineage>
        <taxon>Bacteria</taxon>
        <taxon>Candidatus Gottesmaniibacteriota</taxon>
    </lineage>
</organism>
<evidence type="ECO:0000313" key="8">
    <source>
        <dbReference type="EMBL" id="KKT37676.1"/>
    </source>
</evidence>
<dbReference type="Gene3D" id="1.10.3730.20">
    <property type="match status" value="1"/>
</dbReference>
<feature type="transmembrane region" description="Helical" evidence="6">
    <location>
        <begin position="214"/>
        <end position="236"/>
    </location>
</feature>
<evidence type="ECO:0000256" key="1">
    <source>
        <dbReference type="ARBA" id="ARBA00004651"/>
    </source>
</evidence>
<dbReference type="SUPFAM" id="SSF103481">
    <property type="entry name" value="Multidrug resistance efflux transporter EmrE"/>
    <property type="match status" value="2"/>
</dbReference>
<feature type="transmembrane region" description="Helical" evidence="6">
    <location>
        <begin position="146"/>
        <end position="169"/>
    </location>
</feature>
<evidence type="ECO:0000313" key="9">
    <source>
        <dbReference type="Proteomes" id="UP000034617"/>
    </source>
</evidence>
<dbReference type="InterPro" id="IPR037185">
    <property type="entry name" value="EmrE-like"/>
</dbReference>
<dbReference type="PANTHER" id="PTHR32322:SF18">
    <property type="entry name" value="S-ADENOSYLMETHIONINE_S-ADENOSYLHOMOCYSTEINE TRANSPORTER"/>
    <property type="match status" value="1"/>
</dbReference>
<feature type="domain" description="EamA" evidence="7">
    <location>
        <begin position="151"/>
        <end position="289"/>
    </location>
</feature>
<comment type="subcellular location">
    <subcellularLocation>
        <location evidence="1">Cell membrane</location>
        <topology evidence="1">Multi-pass membrane protein</topology>
    </subcellularLocation>
</comment>
<proteinExistence type="predicted"/>
<feature type="transmembrane region" description="Helical" evidence="6">
    <location>
        <begin position="66"/>
        <end position="85"/>
    </location>
</feature>
<accession>A0A0G1GRJ7</accession>
<reference evidence="8 9" key="1">
    <citation type="journal article" date="2015" name="Nature">
        <title>rRNA introns, odd ribosomes, and small enigmatic genomes across a large radiation of phyla.</title>
        <authorList>
            <person name="Brown C.T."/>
            <person name="Hug L.A."/>
            <person name="Thomas B.C."/>
            <person name="Sharon I."/>
            <person name="Castelle C.J."/>
            <person name="Singh A."/>
            <person name="Wilkins M.J."/>
            <person name="Williams K.H."/>
            <person name="Banfield J.F."/>
        </authorList>
    </citation>
    <scope>NUCLEOTIDE SEQUENCE [LARGE SCALE GENOMIC DNA]</scope>
</reference>
<dbReference type="GO" id="GO:0005886">
    <property type="term" value="C:plasma membrane"/>
    <property type="evidence" value="ECO:0007669"/>
    <property type="project" value="UniProtKB-SubCell"/>
</dbReference>
<feature type="transmembrane region" description="Helical" evidence="6">
    <location>
        <begin position="91"/>
        <end position="112"/>
    </location>
</feature>
<keyword evidence="5 6" id="KW-0472">Membrane</keyword>
<evidence type="ECO:0000256" key="4">
    <source>
        <dbReference type="ARBA" id="ARBA00022989"/>
    </source>
</evidence>
<keyword evidence="2" id="KW-1003">Cell membrane</keyword>
<comment type="caution">
    <text evidence="8">The sequence shown here is derived from an EMBL/GenBank/DDBJ whole genome shotgun (WGS) entry which is preliminary data.</text>
</comment>
<evidence type="ECO:0000256" key="5">
    <source>
        <dbReference type="ARBA" id="ARBA00023136"/>
    </source>
</evidence>
<feature type="domain" description="EamA" evidence="7">
    <location>
        <begin position="7"/>
        <end position="135"/>
    </location>
</feature>
<feature type="transmembrane region" description="Helical" evidence="6">
    <location>
        <begin position="35"/>
        <end position="54"/>
    </location>
</feature>
<feature type="transmembrane region" description="Helical" evidence="6">
    <location>
        <begin position="274"/>
        <end position="298"/>
    </location>
</feature>